<protein>
    <recommendedName>
        <fullName evidence="11">NADH dehydrogenase [ubiquinone] 1 alpha subcomplex subunit 13</fullName>
    </recommendedName>
</protein>
<dbReference type="GO" id="GO:0045271">
    <property type="term" value="C:respiratory chain complex I"/>
    <property type="evidence" value="ECO:0007669"/>
    <property type="project" value="UniProtKB-UniRule"/>
</dbReference>
<keyword evidence="10 11" id="KW-0472">Membrane</keyword>
<evidence type="ECO:0000256" key="2">
    <source>
        <dbReference type="ARBA" id="ARBA00007312"/>
    </source>
</evidence>
<keyword evidence="6 11" id="KW-0999">Mitochondrion inner membrane</keyword>
<dbReference type="OMA" id="TRWMPPQ"/>
<keyword evidence="4 11" id="KW-0679">Respiratory chain</keyword>
<evidence type="ECO:0000256" key="8">
    <source>
        <dbReference type="ARBA" id="ARBA00022989"/>
    </source>
</evidence>
<evidence type="ECO:0000256" key="6">
    <source>
        <dbReference type="ARBA" id="ARBA00022792"/>
    </source>
</evidence>
<dbReference type="InterPro" id="IPR009346">
    <property type="entry name" value="GRIM-19"/>
</dbReference>
<evidence type="ECO:0000256" key="7">
    <source>
        <dbReference type="ARBA" id="ARBA00022982"/>
    </source>
</evidence>
<keyword evidence="5 11" id="KW-0812">Transmembrane</keyword>
<dbReference type="FunCoup" id="D3BQ44">
    <property type="interactions" value="24"/>
</dbReference>
<comment type="caution">
    <text evidence="12">The sequence shown here is derived from an EMBL/GenBank/DDBJ whole genome shotgun (WGS) entry which is preliminary data.</text>
</comment>
<dbReference type="PANTHER" id="PTHR12966">
    <property type="entry name" value="NADH DEHYDROGENASE UBIQUINONE 1 ALPHA SUBCOMPLEX SUBUNIT 13"/>
    <property type="match status" value="1"/>
</dbReference>
<comment type="subcellular location">
    <subcellularLocation>
        <location evidence="1 11">Mitochondrion inner membrane</location>
        <topology evidence="1 11">Single-pass membrane protein</topology>
        <orientation evidence="1 11">Matrix side</orientation>
    </subcellularLocation>
</comment>
<dbReference type="PANTHER" id="PTHR12966:SF0">
    <property type="entry name" value="NADH DEHYDROGENASE [UBIQUINONE] 1 ALPHA SUBCOMPLEX SUBUNIT 13"/>
    <property type="match status" value="1"/>
</dbReference>
<proteinExistence type="inferred from homology"/>
<accession>D3BQ44</accession>
<dbReference type="Proteomes" id="UP000001396">
    <property type="component" value="Unassembled WGS sequence"/>
</dbReference>
<dbReference type="GeneID" id="31365835"/>
<evidence type="ECO:0000256" key="1">
    <source>
        <dbReference type="ARBA" id="ARBA00004298"/>
    </source>
</evidence>
<evidence type="ECO:0000256" key="4">
    <source>
        <dbReference type="ARBA" id="ARBA00022660"/>
    </source>
</evidence>
<evidence type="ECO:0000256" key="11">
    <source>
        <dbReference type="RuleBase" id="RU368034"/>
    </source>
</evidence>
<dbReference type="STRING" id="670386.D3BQ44"/>
<evidence type="ECO:0000313" key="13">
    <source>
        <dbReference type="Proteomes" id="UP000001396"/>
    </source>
</evidence>
<evidence type="ECO:0000256" key="10">
    <source>
        <dbReference type="ARBA" id="ARBA00023136"/>
    </source>
</evidence>
<evidence type="ECO:0000256" key="9">
    <source>
        <dbReference type="ARBA" id="ARBA00023128"/>
    </source>
</evidence>
<comment type="function">
    <text evidence="11">Complex I functions in the transfer of electrons from NADH to the respiratory chain. Accessory subunit of the mitochondrial membrane respiratory chain NADH dehydrogenase (Complex I), that is believed not to be involved in catalysis.</text>
</comment>
<evidence type="ECO:0000313" key="12">
    <source>
        <dbReference type="EMBL" id="EFA76595.1"/>
    </source>
</evidence>
<evidence type="ECO:0000256" key="3">
    <source>
        <dbReference type="ARBA" id="ARBA00022448"/>
    </source>
</evidence>
<evidence type="ECO:0000256" key="5">
    <source>
        <dbReference type="ARBA" id="ARBA00022692"/>
    </source>
</evidence>
<dbReference type="Pfam" id="PF06212">
    <property type="entry name" value="GRIM-19"/>
    <property type="match status" value="1"/>
</dbReference>
<name>D3BQ44_HETP5</name>
<dbReference type="RefSeq" id="XP_020428727.1">
    <property type="nucleotide sequence ID" value="XM_020581142.1"/>
</dbReference>
<organism evidence="12 13">
    <name type="scientific">Heterostelium pallidum (strain ATCC 26659 / Pp 5 / PN500)</name>
    <name type="common">Cellular slime mold</name>
    <name type="synonym">Polysphondylium pallidum</name>
    <dbReference type="NCBI Taxonomy" id="670386"/>
    <lineage>
        <taxon>Eukaryota</taxon>
        <taxon>Amoebozoa</taxon>
        <taxon>Evosea</taxon>
        <taxon>Eumycetozoa</taxon>
        <taxon>Dictyostelia</taxon>
        <taxon>Acytosteliales</taxon>
        <taxon>Acytosteliaceae</taxon>
        <taxon>Heterostelium</taxon>
    </lineage>
</organism>
<dbReference type="GO" id="GO:0005743">
    <property type="term" value="C:mitochondrial inner membrane"/>
    <property type="evidence" value="ECO:0007669"/>
    <property type="project" value="UniProtKB-SubCell"/>
</dbReference>
<feature type="transmembrane region" description="Helical" evidence="11">
    <location>
        <begin position="32"/>
        <end position="53"/>
    </location>
</feature>
<keyword evidence="3 11" id="KW-0813">Transport</keyword>
<comment type="similarity">
    <text evidence="2 11">Belongs to the complex I NDUFA13 subunit family.</text>
</comment>
<keyword evidence="9 11" id="KW-0496">Mitochondrion</keyword>
<dbReference type="EMBL" id="ADBJ01000047">
    <property type="protein sequence ID" value="EFA76595.1"/>
    <property type="molecule type" value="Genomic_DNA"/>
</dbReference>
<dbReference type="AlphaFoldDB" id="D3BQ44"/>
<keyword evidence="8 11" id="KW-1133">Transmembrane helix</keyword>
<dbReference type="InParanoid" id="D3BQ44"/>
<keyword evidence="13" id="KW-1185">Reference proteome</keyword>
<sequence>MTINYKQKWVQDLPPPGGFPALEYGRQTPKMISGYKLFGATFLIMGVGTYIYLRGRIQDLQDDDVERVRLSKILPIVQAENDIMFLGAAHKNVYLTRWMPPIVNNNGLYRFIPREYGAQKETTHHH</sequence>
<gene>
    <name evidence="12" type="ORF">PPL_10364</name>
</gene>
<keyword evidence="7 11" id="KW-0249">Electron transport</keyword>
<reference evidence="12 13" key="1">
    <citation type="journal article" date="2011" name="Genome Res.">
        <title>Phylogeny-wide analysis of social amoeba genomes highlights ancient origins for complex intercellular communication.</title>
        <authorList>
            <person name="Heidel A.J."/>
            <person name="Lawal H.M."/>
            <person name="Felder M."/>
            <person name="Schilde C."/>
            <person name="Helps N.R."/>
            <person name="Tunggal B."/>
            <person name="Rivero F."/>
            <person name="John U."/>
            <person name="Schleicher M."/>
            <person name="Eichinger L."/>
            <person name="Platzer M."/>
            <person name="Noegel A.A."/>
            <person name="Schaap P."/>
            <person name="Gloeckner G."/>
        </authorList>
    </citation>
    <scope>NUCLEOTIDE SEQUENCE [LARGE SCALE GENOMIC DNA]</scope>
    <source>
        <strain evidence="13">ATCC 26659 / Pp 5 / PN500</strain>
    </source>
</reference>